<gene>
    <name evidence="1" type="ORF">AC482_03885</name>
</gene>
<comment type="caution">
    <text evidence="1">The sequence shown here is derived from an EMBL/GenBank/DDBJ whole genome shotgun (WGS) entry which is preliminary data.</text>
</comment>
<dbReference type="EMBL" id="LFWZ01000032">
    <property type="protein sequence ID" value="KON30411.1"/>
    <property type="molecule type" value="Genomic_DNA"/>
</dbReference>
<evidence type="ECO:0000313" key="2">
    <source>
        <dbReference type="Proteomes" id="UP000037210"/>
    </source>
</evidence>
<proteinExistence type="predicted"/>
<accession>A0A0M0BQ67</accession>
<sequence length="102" mass="11485">MSEDVIRAGVKLIDDFWNTKVRITCEEKTSKCPHNVGDTFTFPNAMACIPELCPSIQNPARPYVIRCAAGVPSWESDDKSIYRIHCVSKKGTVWRLERVEGA</sequence>
<name>A0A0M0BQ67_9ARCH</name>
<reference evidence="1 2" key="1">
    <citation type="submission" date="2015-06" db="EMBL/GenBank/DDBJ databases">
        <title>New insights into the roles of widespread benthic archaea in carbon and nitrogen cycling.</title>
        <authorList>
            <person name="Lazar C.S."/>
            <person name="Baker B.J."/>
            <person name="Seitz K.W."/>
            <person name="Hyde A.S."/>
            <person name="Dick G.J."/>
            <person name="Hinrichs K.-U."/>
            <person name="Teske A.P."/>
        </authorList>
    </citation>
    <scope>NUCLEOTIDE SEQUENCE [LARGE SCALE GENOMIC DNA]</scope>
    <source>
        <strain evidence="1">DG-45</strain>
    </source>
</reference>
<dbReference type="Proteomes" id="UP000037210">
    <property type="component" value="Unassembled WGS sequence"/>
</dbReference>
<organism evidence="1 2">
    <name type="scientific">miscellaneous Crenarchaeota group-15 archaeon DG-45</name>
    <dbReference type="NCBI Taxonomy" id="1685127"/>
    <lineage>
        <taxon>Archaea</taxon>
        <taxon>Candidatus Bathyarchaeota</taxon>
        <taxon>MCG-15</taxon>
    </lineage>
</organism>
<evidence type="ECO:0000313" key="1">
    <source>
        <dbReference type="EMBL" id="KON30411.1"/>
    </source>
</evidence>
<dbReference type="AlphaFoldDB" id="A0A0M0BQ67"/>
<protein>
    <submittedName>
        <fullName evidence="1">Uncharacterized protein</fullName>
    </submittedName>
</protein>